<dbReference type="Pfam" id="PF09694">
    <property type="entry name" value="Gcw_chp"/>
    <property type="match status" value="1"/>
</dbReference>
<sequence>MNPSTSARATFALLAATVTSAPALAQEPPASAIAASLTFSTDRMWRGLSQTAGGPAVAGEVKWNHRAGPFVGLWAANYESDSSSEAGIASLPFVGFNRDFGRVNLDTGYLYRHYSGRGRERDFNEVTVSVAYRFSRLSARLGIFHSGDHYLGGDSVYSYLDTRIPLGTLGKTPIVLSTHLGRADLPGADSDYADLQVSLAARMRWVTCALHVSHATIDDEGREEGARHGGTRAAISIFKLF</sequence>
<dbReference type="InterPro" id="IPR010239">
    <property type="entry name" value="CHP02001"/>
</dbReference>
<protein>
    <submittedName>
        <fullName evidence="2">TorF family putative porin</fullName>
    </submittedName>
</protein>
<dbReference type="RefSeq" id="WP_380596001.1">
    <property type="nucleotide sequence ID" value="NZ_JBHSDU010000003.1"/>
</dbReference>
<dbReference type="Proteomes" id="UP001595904">
    <property type="component" value="Unassembled WGS sequence"/>
</dbReference>
<evidence type="ECO:0000313" key="3">
    <source>
        <dbReference type="Proteomes" id="UP001595904"/>
    </source>
</evidence>
<comment type="caution">
    <text evidence="2">The sequence shown here is derived from an EMBL/GenBank/DDBJ whole genome shotgun (WGS) entry which is preliminary data.</text>
</comment>
<evidence type="ECO:0000313" key="2">
    <source>
        <dbReference type="EMBL" id="MFC4308929.1"/>
    </source>
</evidence>
<dbReference type="EMBL" id="JBHSDU010000003">
    <property type="protein sequence ID" value="MFC4308929.1"/>
    <property type="molecule type" value="Genomic_DNA"/>
</dbReference>
<gene>
    <name evidence="2" type="ORF">ACFPN2_07530</name>
</gene>
<feature type="chain" id="PRO_5045573745" evidence="1">
    <location>
        <begin position="26"/>
        <end position="241"/>
    </location>
</feature>
<evidence type="ECO:0000256" key="1">
    <source>
        <dbReference type="SAM" id="SignalP"/>
    </source>
</evidence>
<keyword evidence="3" id="KW-1185">Reference proteome</keyword>
<feature type="signal peptide" evidence="1">
    <location>
        <begin position="1"/>
        <end position="25"/>
    </location>
</feature>
<name>A0ABV8SMT0_9GAMM</name>
<reference evidence="3" key="1">
    <citation type="journal article" date="2019" name="Int. J. Syst. Evol. Microbiol.">
        <title>The Global Catalogue of Microorganisms (GCM) 10K type strain sequencing project: providing services to taxonomists for standard genome sequencing and annotation.</title>
        <authorList>
            <consortium name="The Broad Institute Genomics Platform"/>
            <consortium name="The Broad Institute Genome Sequencing Center for Infectious Disease"/>
            <person name="Wu L."/>
            <person name="Ma J."/>
        </authorList>
    </citation>
    <scope>NUCLEOTIDE SEQUENCE [LARGE SCALE GENOMIC DNA]</scope>
    <source>
        <strain evidence="3">CGMCC 1.10759</strain>
    </source>
</reference>
<proteinExistence type="predicted"/>
<dbReference type="NCBIfam" id="TIGR02001">
    <property type="entry name" value="gcw_chp"/>
    <property type="match status" value="1"/>
</dbReference>
<accession>A0ABV8SMT0</accession>
<organism evidence="2 3">
    <name type="scientific">Steroidobacter flavus</name>
    <dbReference type="NCBI Taxonomy" id="1842136"/>
    <lineage>
        <taxon>Bacteria</taxon>
        <taxon>Pseudomonadati</taxon>
        <taxon>Pseudomonadota</taxon>
        <taxon>Gammaproteobacteria</taxon>
        <taxon>Steroidobacterales</taxon>
        <taxon>Steroidobacteraceae</taxon>
        <taxon>Steroidobacter</taxon>
    </lineage>
</organism>
<keyword evidence="1" id="KW-0732">Signal</keyword>